<protein>
    <submittedName>
        <fullName evidence="2">Unannotated protein</fullName>
    </submittedName>
</protein>
<evidence type="ECO:0000313" key="2">
    <source>
        <dbReference type="EMBL" id="CAB4339490.1"/>
    </source>
</evidence>
<organism evidence="2">
    <name type="scientific">freshwater metagenome</name>
    <dbReference type="NCBI Taxonomy" id="449393"/>
    <lineage>
        <taxon>unclassified sequences</taxon>
        <taxon>metagenomes</taxon>
        <taxon>ecological metagenomes</taxon>
    </lineage>
</organism>
<keyword evidence="1" id="KW-0812">Transmembrane</keyword>
<proteinExistence type="predicted"/>
<feature type="transmembrane region" description="Helical" evidence="1">
    <location>
        <begin position="32"/>
        <end position="51"/>
    </location>
</feature>
<keyword evidence="1" id="KW-1133">Transmembrane helix</keyword>
<reference evidence="2" key="1">
    <citation type="submission" date="2020-05" db="EMBL/GenBank/DDBJ databases">
        <authorList>
            <person name="Chiriac C."/>
            <person name="Salcher M."/>
            <person name="Ghai R."/>
            <person name="Kavagutti S V."/>
        </authorList>
    </citation>
    <scope>NUCLEOTIDE SEQUENCE</scope>
</reference>
<evidence type="ECO:0000256" key="1">
    <source>
        <dbReference type="SAM" id="Phobius"/>
    </source>
</evidence>
<sequence length="81" mass="8634">MIANAISLRTEVMTTKASTQNARPDTTKLARALILIAAGLSMALSVGIWFLADDKLAGIFVGTWVPSILALGTLILPRPER</sequence>
<feature type="transmembrane region" description="Helical" evidence="1">
    <location>
        <begin position="57"/>
        <end position="76"/>
    </location>
</feature>
<accession>A0A6J5ZGF6</accession>
<gene>
    <name evidence="2" type="ORF">UFOPK3547_00451</name>
</gene>
<dbReference type="EMBL" id="CAESAN010000026">
    <property type="protein sequence ID" value="CAB4339490.1"/>
    <property type="molecule type" value="Genomic_DNA"/>
</dbReference>
<name>A0A6J5ZGF6_9ZZZZ</name>
<keyword evidence="1" id="KW-0472">Membrane</keyword>
<dbReference type="AlphaFoldDB" id="A0A6J5ZGF6"/>